<protein>
    <submittedName>
        <fullName evidence="2">Uncharacterized protein</fullName>
    </submittedName>
</protein>
<proteinExistence type="predicted"/>
<evidence type="ECO:0000256" key="1">
    <source>
        <dbReference type="SAM" id="MobiDB-lite"/>
    </source>
</evidence>
<dbReference type="HOGENOM" id="CLU_1741752_0_0_1"/>
<evidence type="ECO:0000313" key="2">
    <source>
        <dbReference type="EMBL" id="KIJ42882.1"/>
    </source>
</evidence>
<name>A0A0C9VM65_SPHS4</name>
<feature type="region of interest" description="Disordered" evidence="1">
    <location>
        <begin position="39"/>
        <end position="61"/>
    </location>
</feature>
<organism evidence="2 3">
    <name type="scientific">Sphaerobolus stellatus (strain SS14)</name>
    <dbReference type="NCBI Taxonomy" id="990650"/>
    <lineage>
        <taxon>Eukaryota</taxon>
        <taxon>Fungi</taxon>
        <taxon>Dikarya</taxon>
        <taxon>Basidiomycota</taxon>
        <taxon>Agaricomycotina</taxon>
        <taxon>Agaricomycetes</taxon>
        <taxon>Phallomycetidae</taxon>
        <taxon>Geastrales</taxon>
        <taxon>Sphaerobolaceae</taxon>
        <taxon>Sphaerobolus</taxon>
    </lineage>
</organism>
<dbReference type="Proteomes" id="UP000054279">
    <property type="component" value="Unassembled WGS sequence"/>
</dbReference>
<sequence>MSPGKRKHKSAVTSTGSVKVKLKDDLKVAWEKLSKAETAKKRGENKAISTSAKTKKVKKNDDIDKELKEDKVAMNINWAEQHDLTWRMLSTIQNSPIFLQAFSFDTGSENVNSGGKQTAELYRELARKVLVEDLDSTWAAADITKLGTTA</sequence>
<reference evidence="2 3" key="1">
    <citation type="submission" date="2014-06" db="EMBL/GenBank/DDBJ databases">
        <title>Evolutionary Origins and Diversification of the Mycorrhizal Mutualists.</title>
        <authorList>
            <consortium name="DOE Joint Genome Institute"/>
            <consortium name="Mycorrhizal Genomics Consortium"/>
            <person name="Kohler A."/>
            <person name="Kuo A."/>
            <person name="Nagy L.G."/>
            <person name="Floudas D."/>
            <person name="Copeland A."/>
            <person name="Barry K.W."/>
            <person name="Cichocki N."/>
            <person name="Veneault-Fourrey C."/>
            <person name="LaButti K."/>
            <person name="Lindquist E.A."/>
            <person name="Lipzen A."/>
            <person name="Lundell T."/>
            <person name="Morin E."/>
            <person name="Murat C."/>
            <person name="Riley R."/>
            <person name="Ohm R."/>
            <person name="Sun H."/>
            <person name="Tunlid A."/>
            <person name="Henrissat B."/>
            <person name="Grigoriev I.V."/>
            <person name="Hibbett D.S."/>
            <person name="Martin F."/>
        </authorList>
    </citation>
    <scope>NUCLEOTIDE SEQUENCE [LARGE SCALE GENOMIC DNA]</scope>
    <source>
        <strain evidence="2 3">SS14</strain>
    </source>
</reference>
<dbReference type="EMBL" id="KN837127">
    <property type="protein sequence ID" value="KIJ42882.1"/>
    <property type="molecule type" value="Genomic_DNA"/>
</dbReference>
<evidence type="ECO:0000313" key="3">
    <source>
        <dbReference type="Proteomes" id="UP000054279"/>
    </source>
</evidence>
<dbReference type="AlphaFoldDB" id="A0A0C9VM65"/>
<keyword evidence="3" id="KW-1185">Reference proteome</keyword>
<gene>
    <name evidence="2" type="ORF">M422DRAFT_253987</name>
</gene>
<accession>A0A0C9VM65</accession>